<dbReference type="InterPro" id="IPR025474">
    <property type="entry name" value="DUF4325"/>
</dbReference>
<keyword evidence="3" id="KW-1185">Reference proteome</keyword>
<evidence type="ECO:0000313" key="3">
    <source>
        <dbReference type="Proteomes" id="UP001272052"/>
    </source>
</evidence>
<feature type="domain" description="DUF4325" evidence="1">
    <location>
        <begin position="18"/>
        <end position="78"/>
    </location>
</feature>
<comment type="caution">
    <text evidence="2">The sequence shown here is derived from an EMBL/GenBank/DDBJ whole genome shotgun (WGS) entry which is preliminary data.</text>
</comment>
<dbReference type="Proteomes" id="UP001272052">
    <property type="component" value="Unassembled WGS sequence"/>
</dbReference>
<sequence length="117" mass="13470">MIIQAKEYVSTGFGPEDAKTISNLIDNSLLKEESVTIDFTDIDFFCTYFFKKAFTFRLDLMSQEEYNSKIKVIGLSKVGEAAYSLAYDNSVDYYSIPPEMRQARDEEIAELVEELIY</sequence>
<reference evidence="2 3" key="1">
    <citation type="submission" date="2023-06" db="EMBL/GenBank/DDBJ databases">
        <title>Genome sequence of Methanimicrococcus sp. At1.</title>
        <authorList>
            <person name="Protasov E."/>
            <person name="Platt K."/>
            <person name="Poehlein A."/>
            <person name="Daniel R."/>
            <person name="Brune A."/>
        </authorList>
    </citation>
    <scope>NUCLEOTIDE SEQUENCE [LARGE SCALE GENOMIC DNA]</scope>
    <source>
        <strain evidence="2 3">At1</strain>
    </source>
</reference>
<dbReference type="Pfam" id="PF14213">
    <property type="entry name" value="DUF4325"/>
    <property type="match status" value="1"/>
</dbReference>
<evidence type="ECO:0000259" key="1">
    <source>
        <dbReference type="Pfam" id="PF14213"/>
    </source>
</evidence>
<accession>A0ABU3VRV4</accession>
<dbReference type="RefSeq" id="WP_318786587.1">
    <property type="nucleotide sequence ID" value="NZ_JAWDKC010000033.1"/>
</dbReference>
<name>A0ABU3VRV4_9EURY</name>
<proteinExistence type="predicted"/>
<evidence type="ECO:0000313" key="2">
    <source>
        <dbReference type="EMBL" id="MDV0446146.1"/>
    </source>
</evidence>
<gene>
    <name evidence="2" type="ORF">MmiAt1_17630</name>
</gene>
<dbReference type="EMBL" id="JAWDKC010000033">
    <property type="protein sequence ID" value="MDV0446146.1"/>
    <property type="molecule type" value="Genomic_DNA"/>
</dbReference>
<protein>
    <recommendedName>
        <fullName evidence="1">DUF4325 domain-containing protein</fullName>
    </recommendedName>
</protein>
<organism evidence="2 3">
    <name type="scientific">Methanimicrococcus hacksteinii</name>
    <dbReference type="NCBI Taxonomy" id="3028293"/>
    <lineage>
        <taxon>Archaea</taxon>
        <taxon>Methanobacteriati</taxon>
        <taxon>Methanobacteriota</taxon>
        <taxon>Stenosarchaea group</taxon>
        <taxon>Methanomicrobia</taxon>
        <taxon>Methanosarcinales</taxon>
        <taxon>Methanosarcinaceae</taxon>
        <taxon>Methanimicrococcus</taxon>
    </lineage>
</organism>